<evidence type="ECO:0000256" key="5">
    <source>
        <dbReference type="ARBA" id="ARBA00022989"/>
    </source>
</evidence>
<keyword evidence="5 7" id="KW-1133">Transmembrane helix</keyword>
<keyword evidence="11" id="KW-1185">Reference proteome</keyword>
<evidence type="ECO:0000256" key="3">
    <source>
        <dbReference type="ARBA" id="ARBA00022741"/>
    </source>
</evidence>
<dbReference type="Pfam" id="PF00664">
    <property type="entry name" value="ABC_membrane"/>
    <property type="match status" value="1"/>
</dbReference>
<evidence type="ECO:0000313" key="11">
    <source>
        <dbReference type="Proteomes" id="UP001222800"/>
    </source>
</evidence>
<dbReference type="SMART" id="SM00382">
    <property type="entry name" value="AAA"/>
    <property type="match status" value="1"/>
</dbReference>
<keyword evidence="6 7" id="KW-0472">Membrane</keyword>
<gene>
    <name evidence="10" type="ORF">P4S50_07185</name>
</gene>
<dbReference type="Gene3D" id="1.20.1560.10">
    <property type="entry name" value="ABC transporter type 1, transmembrane domain"/>
    <property type="match status" value="1"/>
</dbReference>
<dbReference type="InterPro" id="IPR039421">
    <property type="entry name" value="Type_1_exporter"/>
</dbReference>
<dbReference type="Proteomes" id="UP001222800">
    <property type="component" value="Chromosome"/>
</dbReference>
<comment type="subcellular location">
    <subcellularLocation>
        <location evidence="1">Cell membrane</location>
        <topology evidence="1">Multi-pass membrane protein</topology>
    </subcellularLocation>
</comment>
<dbReference type="InterPro" id="IPR003593">
    <property type="entry name" value="AAA+_ATPase"/>
</dbReference>
<accession>A0ABY8EFZ8</accession>
<evidence type="ECO:0000256" key="6">
    <source>
        <dbReference type="ARBA" id="ARBA00023136"/>
    </source>
</evidence>
<dbReference type="PROSITE" id="PS00211">
    <property type="entry name" value="ABC_TRANSPORTER_1"/>
    <property type="match status" value="1"/>
</dbReference>
<evidence type="ECO:0000259" key="8">
    <source>
        <dbReference type="PROSITE" id="PS50893"/>
    </source>
</evidence>
<evidence type="ECO:0000256" key="4">
    <source>
        <dbReference type="ARBA" id="ARBA00022840"/>
    </source>
</evidence>
<feature type="domain" description="ABC transmembrane type-1" evidence="9">
    <location>
        <begin position="39"/>
        <end position="308"/>
    </location>
</feature>
<dbReference type="PROSITE" id="PS50929">
    <property type="entry name" value="ABC_TM1F"/>
    <property type="match status" value="1"/>
</dbReference>
<dbReference type="InterPro" id="IPR003439">
    <property type="entry name" value="ABC_transporter-like_ATP-bd"/>
</dbReference>
<organism evidence="10 11">
    <name type="scientific">Tepidibacter hydrothermalis</name>
    <dbReference type="NCBI Taxonomy" id="3036126"/>
    <lineage>
        <taxon>Bacteria</taxon>
        <taxon>Bacillati</taxon>
        <taxon>Bacillota</taxon>
        <taxon>Clostridia</taxon>
        <taxon>Peptostreptococcales</taxon>
        <taxon>Peptostreptococcaceae</taxon>
        <taxon>Tepidibacter</taxon>
    </lineage>
</organism>
<name>A0ABY8EFZ8_9FIRM</name>
<keyword evidence="3" id="KW-0547">Nucleotide-binding</keyword>
<keyword evidence="4 10" id="KW-0067">ATP-binding</keyword>
<feature type="transmembrane region" description="Helical" evidence="7">
    <location>
        <begin position="63"/>
        <end position="82"/>
    </location>
</feature>
<dbReference type="SUPFAM" id="SSF52540">
    <property type="entry name" value="P-loop containing nucleoside triphosphate hydrolases"/>
    <property type="match status" value="1"/>
</dbReference>
<dbReference type="Pfam" id="PF00005">
    <property type="entry name" value="ABC_tran"/>
    <property type="match status" value="1"/>
</dbReference>
<feature type="transmembrane region" description="Helical" evidence="7">
    <location>
        <begin position="166"/>
        <end position="183"/>
    </location>
</feature>
<evidence type="ECO:0000256" key="2">
    <source>
        <dbReference type="ARBA" id="ARBA00022692"/>
    </source>
</evidence>
<dbReference type="CDD" id="cd07346">
    <property type="entry name" value="ABC_6TM_exporters"/>
    <property type="match status" value="1"/>
</dbReference>
<dbReference type="EMBL" id="CP120733">
    <property type="protein sequence ID" value="WFD11853.1"/>
    <property type="molecule type" value="Genomic_DNA"/>
</dbReference>
<dbReference type="SUPFAM" id="SSF90123">
    <property type="entry name" value="ABC transporter transmembrane region"/>
    <property type="match status" value="1"/>
</dbReference>
<proteinExistence type="predicted"/>
<dbReference type="InterPro" id="IPR036640">
    <property type="entry name" value="ABC1_TM_sf"/>
</dbReference>
<dbReference type="PROSITE" id="PS50893">
    <property type="entry name" value="ABC_TRANSPORTER_2"/>
    <property type="match status" value="1"/>
</dbReference>
<dbReference type="RefSeq" id="WP_277734054.1">
    <property type="nucleotide sequence ID" value="NZ_CP120733.1"/>
</dbReference>
<evidence type="ECO:0000259" key="9">
    <source>
        <dbReference type="PROSITE" id="PS50929"/>
    </source>
</evidence>
<dbReference type="GO" id="GO:0005524">
    <property type="term" value="F:ATP binding"/>
    <property type="evidence" value="ECO:0007669"/>
    <property type="project" value="UniProtKB-KW"/>
</dbReference>
<feature type="transmembrane region" description="Helical" evidence="7">
    <location>
        <begin position="144"/>
        <end position="160"/>
    </location>
</feature>
<evidence type="ECO:0000256" key="1">
    <source>
        <dbReference type="ARBA" id="ARBA00004651"/>
    </source>
</evidence>
<evidence type="ECO:0000256" key="7">
    <source>
        <dbReference type="SAM" id="Phobius"/>
    </source>
</evidence>
<feature type="transmembrane region" description="Helical" evidence="7">
    <location>
        <begin position="244"/>
        <end position="267"/>
    </location>
</feature>
<dbReference type="InterPro" id="IPR011527">
    <property type="entry name" value="ABC1_TM_dom"/>
</dbReference>
<dbReference type="InterPro" id="IPR017871">
    <property type="entry name" value="ABC_transporter-like_CS"/>
</dbReference>
<reference evidence="10 11" key="1">
    <citation type="submission" date="2023-03" db="EMBL/GenBank/DDBJ databases">
        <title>Complete genome sequence of Tepidibacter sp. SWIR-1, isolated from a deep-sea hydrothermal vent.</title>
        <authorList>
            <person name="Li X."/>
        </authorList>
    </citation>
    <scope>NUCLEOTIDE SEQUENCE [LARGE SCALE GENOMIC DNA]</scope>
    <source>
        <strain evidence="10 11">SWIR-1</strain>
    </source>
</reference>
<dbReference type="PANTHER" id="PTHR24221">
    <property type="entry name" value="ATP-BINDING CASSETTE SUB-FAMILY B"/>
    <property type="match status" value="1"/>
</dbReference>
<feature type="transmembrane region" description="Helical" evidence="7">
    <location>
        <begin position="21"/>
        <end position="43"/>
    </location>
</feature>
<feature type="domain" description="ABC transporter" evidence="8">
    <location>
        <begin position="338"/>
        <end position="572"/>
    </location>
</feature>
<evidence type="ECO:0000313" key="10">
    <source>
        <dbReference type="EMBL" id="WFD11853.1"/>
    </source>
</evidence>
<feature type="transmembrane region" description="Helical" evidence="7">
    <location>
        <begin position="279"/>
        <end position="299"/>
    </location>
</feature>
<dbReference type="PANTHER" id="PTHR24221:SF397">
    <property type="entry name" value="ABC TRANSPORTER, ATP-BINDING TRANSMEMBRANE PROTEIN"/>
    <property type="match status" value="1"/>
</dbReference>
<dbReference type="Gene3D" id="3.40.50.300">
    <property type="entry name" value="P-loop containing nucleotide triphosphate hydrolases"/>
    <property type="match status" value="1"/>
</dbReference>
<keyword evidence="2 7" id="KW-0812">Transmembrane</keyword>
<protein>
    <submittedName>
        <fullName evidence="10">ABC transporter ATP-binding protein</fullName>
    </submittedName>
</protein>
<dbReference type="InterPro" id="IPR027417">
    <property type="entry name" value="P-loop_NTPase"/>
</dbReference>
<sequence>MFNGLKNKYDLSDDGYKSLKKGIMFSVFTNLSMMLPVGIGTLVLGNMLEVIFGKKNGIAISPLYYTIIGVIILVIMFVFSYYQYTITYIGTYEESSKRRIDISEHMRKLPLSFFGKRDLSDLTNTIMGDCASFEHAFSHTIPQFYGAILSTAIIMAVMFIKNWKMAIALFWVTPCAFLIIWLSRKIQKKLGTQYVNKRLLLSDTIQESLELMQEIKAYNQQTSYGKLIDTRLDESEKYQKKSELLSASLLTTAQMFLRLGFASVIVVGNSMVFNSEIDLFTYILYLLAASMIYDPLSIAMGNLSELLSMDILIDRLKKIYKVPILNGSKELKVDNFDIKFEQLTFSYDKEKPVVKNLSFTAKQGQKTALVGASGSGKSTVLKLAARFYDMEKGRILVGGKDISTIDAQHLLKYYSVVFQDVMLFDNTIMENIRIGRKDASDQEVIKAAKLANCQSFIDRLPEGYNTKIGENGGLLSGGEKQRLSIARAILKDAPIILLDEVTASLDVENETLIQEAISRVVKNKTVLIIAHRLRTIESCDKIVVMDKGKVVEEGDHEQLMDNKGIYYKLSTLQNQSESWNIKQENSISY</sequence>